<dbReference type="Gene3D" id="3.30.360.10">
    <property type="entry name" value="Dihydrodipicolinate Reductase, domain 2"/>
    <property type="match status" value="1"/>
</dbReference>
<evidence type="ECO:0000313" key="4">
    <source>
        <dbReference type="EMBL" id="GIO49186.1"/>
    </source>
</evidence>
<dbReference type="InterPro" id="IPR051450">
    <property type="entry name" value="Gfo/Idh/MocA_Oxidoreductases"/>
</dbReference>
<proteinExistence type="inferred from homology"/>
<evidence type="ECO:0000313" key="5">
    <source>
        <dbReference type="Proteomes" id="UP000682811"/>
    </source>
</evidence>
<gene>
    <name evidence="4" type="ORF">J34TS1_39510</name>
</gene>
<dbReference type="InterPro" id="IPR000683">
    <property type="entry name" value="Gfo/Idh/MocA-like_OxRdtase_N"/>
</dbReference>
<comment type="caution">
    <text evidence="4">The sequence shown here is derived from an EMBL/GenBank/DDBJ whole genome shotgun (WGS) entry which is preliminary data.</text>
</comment>
<dbReference type="AlphaFoldDB" id="A0A919YEH5"/>
<dbReference type="Pfam" id="PF01408">
    <property type="entry name" value="GFO_IDH_MocA"/>
    <property type="match status" value="1"/>
</dbReference>
<comment type="similarity">
    <text evidence="1">Belongs to the Gfo/Idh/MocA family.</text>
</comment>
<organism evidence="4 5">
    <name type="scientific">Paenibacillus azoreducens</name>
    <dbReference type="NCBI Taxonomy" id="116718"/>
    <lineage>
        <taxon>Bacteria</taxon>
        <taxon>Bacillati</taxon>
        <taxon>Bacillota</taxon>
        <taxon>Bacilli</taxon>
        <taxon>Bacillales</taxon>
        <taxon>Paenibacillaceae</taxon>
        <taxon>Paenibacillus</taxon>
    </lineage>
</organism>
<protein>
    <submittedName>
        <fullName evidence="4">Dehydrogenase</fullName>
    </submittedName>
</protein>
<dbReference type="GO" id="GO:0000166">
    <property type="term" value="F:nucleotide binding"/>
    <property type="evidence" value="ECO:0007669"/>
    <property type="project" value="InterPro"/>
</dbReference>
<dbReference type="Pfam" id="PF02894">
    <property type="entry name" value="GFO_IDH_MocA_C"/>
    <property type="match status" value="1"/>
</dbReference>
<dbReference type="RefSeq" id="WP_212979733.1">
    <property type="nucleotide sequence ID" value="NZ_AP025343.1"/>
</dbReference>
<accession>A0A919YEH5</accession>
<evidence type="ECO:0000256" key="1">
    <source>
        <dbReference type="ARBA" id="ARBA00010928"/>
    </source>
</evidence>
<dbReference type="InterPro" id="IPR004104">
    <property type="entry name" value="Gfo/Idh/MocA-like_OxRdtase_C"/>
</dbReference>
<feature type="domain" description="Gfo/Idh/MocA-like oxidoreductase N-terminal" evidence="2">
    <location>
        <begin position="3"/>
        <end position="121"/>
    </location>
</feature>
<reference evidence="4 5" key="1">
    <citation type="submission" date="2021-03" db="EMBL/GenBank/DDBJ databases">
        <title>Antimicrobial resistance genes in bacteria isolated from Japanese honey, and their potential for conferring macrolide and lincosamide resistance in the American foulbrood pathogen Paenibacillus larvae.</title>
        <authorList>
            <person name="Okamoto M."/>
            <person name="Kumagai M."/>
            <person name="Kanamori H."/>
            <person name="Takamatsu D."/>
        </authorList>
    </citation>
    <scope>NUCLEOTIDE SEQUENCE [LARGE SCALE GENOMIC DNA]</scope>
    <source>
        <strain evidence="4 5">J34TS1</strain>
    </source>
</reference>
<dbReference type="PANTHER" id="PTHR43377:SF1">
    <property type="entry name" value="BILIVERDIN REDUCTASE A"/>
    <property type="match status" value="1"/>
</dbReference>
<keyword evidence="5" id="KW-1185">Reference proteome</keyword>
<name>A0A919YEH5_9BACL</name>
<dbReference type="EMBL" id="BORT01000019">
    <property type="protein sequence ID" value="GIO49186.1"/>
    <property type="molecule type" value="Genomic_DNA"/>
</dbReference>
<dbReference type="InterPro" id="IPR036291">
    <property type="entry name" value="NAD(P)-bd_dom_sf"/>
</dbReference>
<dbReference type="Proteomes" id="UP000682811">
    <property type="component" value="Unassembled WGS sequence"/>
</dbReference>
<evidence type="ECO:0000259" key="2">
    <source>
        <dbReference type="Pfam" id="PF01408"/>
    </source>
</evidence>
<feature type="domain" description="Gfo/Idh/MocA-like oxidoreductase C-terminal" evidence="3">
    <location>
        <begin position="133"/>
        <end position="331"/>
    </location>
</feature>
<dbReference type="SUPFAM" id="SSF55347">
    <property type="entry name" value="Glyceraldehyde-3-phosphate dehydrogenase-like, C-terminal domain"/>
    <property type="match status" value="1"/>
</dbReference>
<sequence>MQHILLIGAGTMGGAHTFSYLGLDQAKLVGIVDIQLDKAEQLAQHAGARAFATIEEALQSLERVDIVDVCVPTFLHKEFVLKAAEQGKHVICEKPLAGNLKDAREMIEYCESRQVQLFVGHVVRFFPEYEKAKSHLDNGAIGQVGVVRMTRAGQMPIGWNDWYADFAQSGGVVMDLSIHDIDFLRWCFGDVERVYAKSLHGRTKHANGRMDYGLVTLRFKNGVIAHVEGSWAHEGFTTKYEFAGSGGIIDFDSNKDTSFALTRRQAAVTATGVYVPESPLVQTPYARELQHFIGCLEDGSTPKVTAEDGYKAVEIVLAAIQSMETGQPVTLGEHALPALSN</sequence>
<dbReference type="PANTHER" id="PTHR43377">
    <property type="entry name" value="BILIVERDIN REDUCTASE A"/>
    <property type="match status" value="1"/>
</dbReference>
<evidence type="ECO:0000259" key="3">
    <source>
        <dbReference type="Pfam" id="PF02894"/>
    </source>
</evidence>
<dbReference type="SUPFAM" id="SSF51735">
    <property type="entry name" value="NAD(P)-binding Rossmann-fold domains"/>
    <property type="match status" value="1"/>
</dbReference>
<dbReference type="Gene3D" id="3.40.50.720">
    <property type="entry name" value="NAD(P)-binding Rossmann-like Domain"/>
    <property type="match status" value="1"/>
</dbReference>